<dbReference type="InterPro" id="IPR016032">
    <property type="entry name" value="Sig_transdc_resp-reg_C-effctor"/>
</dbReference>
<proteinExistence type="predicted"/>
<dbReference type="Gene3D" id="1.10.10.10">
    <property type="entry name" value="Winged helix-like DNA-binding domain superfamily/Winged helix DNA-binding domain"/>
    <property type="match status" value="1"/>
</dbReference>
<dbReference type="AlphaFoldDB" id="A0A844GBZ2"/>
<evidence type="ECO:0000259" key="1">
    <source>
        <dbReference type="SMART" id="SM00421"/>
    </source>
</evidence>
<accession>A0A844GBZ2</accession>
<dbReference type="SMART" id="SM00421">
    <property type="entry name" value="HTH_LUXR"/>
    <property type="match status" value="1"/>
</dbReference>
<dbReference type="InterPro" id="IPR036388">
    <property type="entry name" value="WH-like_DNA-bd_sf"/>
</dbReference>
<evidence type="ECO:0000313" key="3">
    <source>
        <dbReference type="Proteomes" id="UP000446658"/>
    </source>
</evidence>
<feature type="domain" description="HTH luxR-type" evidence="1">
    <location>
        <begin position="19"/>
        <end position="76"/>
    </location>
</feature>
<sequence>MMPKITEVAVRIFSAKPKLHGLSKRECHILHCMVMGMPDHETAEKVGLTTRTVRDKINKIKQLYNASNRCHLMSILFGIEFPAP</sequence>
<dbReference type="GO" id="GO:0003677">
    <property type="term" value="F:DNA binding"/>
    <property type="evidence" value="ECO:0007669"/>
    <property type="project" value="InterPro"/>
</dbReference>
<evidence type="ECO:0000313" key="2">
    <source>
        <dbReference type="EMBL" id="MTD32427.1"/>
    </source>
</evidence>
<organism evidence="2 3">
    <name type="scientific">Paludibacterium denitrificans</name>
    <dbReference type="NCBI Taxonomy" id="2675226"/>
    <lineage>
        <taxon>Bacteria</taxon>
        <taxon>Pseudomonadati</taxon>
        <taxon>Pseudomonadota</taxon>
        <taxon>Betaproteobacteria</taxon>
        <taxon>Neisseriales</taxon>
        <taxon>Chromobacteriaceae</taxon>
        <taxon>Paludibacterium</taxon>
    </lineage>
</organism>
<dbReference type="EMBL" id="WLYX01000001">
    <property type="protein sequence ID" value="MTD32427.1"/>
    <property type="molecule type" value="Genomic_DNA"/>
</dbReference>
<name>A0A844GBZ2_9NEIS</name>
<dbReference type="RefSeq" id="WP_230368837.1">
    <property type="nucleotide sequence ID" value="NZ_WLYX01000001.1"/>
</dbReference>
<reference evidence="2 3" key="1">
    <citation type="submission" date="2019-11" db="EMBL/GenBank/DDBJ databases">
        <title>Draft genome sequence of Paludibacterium sp. dN18-1.</title>
        <authorList>
            <person name="Im W.-T."/>
        </authorList>
    </citation>
    <scope>NUCLEOTIDE SEQUENCE [LARGE SCALE GENOMIC DNA]</scope>
    <source>
        <strain evidence="3">dN 18-1</strain>
    </source>
</reference>
<protein>
    <recommendedName>
        <fullName evidence="1">HTH luxR-type domain-containing protein</fullName>
    </recommendedName>
</protein>
<dbReference type="GO" id="GO:0006355">
    <property type="term" value="P:regulation of DNA-templated transcription"/>
    <property type="evidence" value="ECO:0007669"/>
    <property type="project" value="InterPro"/>
</dbReference>
<comment type="caution">
    <text evidence="2">The sequence shown here is derived from an EMBL/GenBank/DDBJ whole genome shotgun (WGS) entry which is preliminary data.</text>
</comment>
<dbReference type="InterPro" id="IPR000792">
    <property type="entry name" value="Tscrpt_reg_LuxR_C"/>
</dbReference>
<keyword evidence="3" id="KW-1185">Reference proteome</keyword>
<dbReference type="Proteomes" id="UP000446658">
    <property type="component" value="Unassembled WGS sequence"/>
</dbReference>
<dbReference type="Pfam" id="PF00196">
    <property type="entry name" value="GerE"/>
    <property type="match status" value="1"/>
</dbReference>
<dbReference type="SUPFAM" id="SSF46894">
    <property type="entry name" value="C-terminal effector domain of the bipartite response regulators"/>
    <property type="match status" value="1"/>
</dbReference>
<gene>
    <name evidence="2" type="ORF">GKE73_01330</name>
</gene>